<feature type="binding site" evidence="6">
    <location>
        <position position="227"/>
    </location>
    <ligand>
        <name>FMN</name>
        <dbReference type="ChEBI" id="CHEBI:58210"/>
    </ligand>
</feature>
<dbReference type="Proteomes" id="UP000001283">
    <property type="component" value="Chromosome"/>
</dbReference>
<gene>
    <name evidence="8" type="ORF">BMWSH_3201</name>
</gene>
<keyword evidence="4 8" id="KW-0503">Monooxygenase</keyword>
<evidence type="ECO:0000256" key="1">
    <source>
        <dbReference type="ARBA" id="ARBA00022630"/>
    </source>
</evidence>
<evidence type="ECO:0000313" key="9">
    <source>
        <dbReference type="Proteomes" id="UP000001283"/>
    </source>
</evidence>
<feature type="binding site" evidence="6">
    <location>
        <position position="228"/>
    </location>
    <ligand>
        <name>FMN</name>
        <dbReference type="ChEBI" id="CHEBI:58210"/>
    </ligand>
</feature>
<dbReference type="InterPro" id="IPR051260">
    <property type="entry name" value="Diverse_substr_monoxygenases"/>
</dbReference>
<feature type="binding site" evidence="6">
    <location>
        <position position="67"/>
    </location>
    <ligand>
        <name>FMN</name>
        <dbReference type="ChEBI" id="CHEBI:58210"/>
    </ligand>
</feature>
<evidence type="ECO:0000256" key="4">
    <source>
        <dbReference type="ARBA" id="ARBA00023033"/>
    </source>
</evidence>
<dbReference type="AlphaFoldDB" id="A0A8D4BKP5"/>
<evidence type="ECO:0000256" key="6">
    <source>
        <dbReference type="PIRSR" id="PIRSR000337-1"/>
    </source>
</evidence>
<feature type="binding site" evidence="6">
    <location>
        <position position="153"/>
    </location>
    <ligand>
        <name>FMN</name>
        <dbReference type="ChEBI" id="CHEBI:58210"/>
    </ligand>
</feature>
<dbReference type="SUPFAM" id="SSF51679">
    <property type="entry name" value="Bacterial luciferase-like"/>
    <property type="match status" value="1"/>
</dbReference>
<evidence type="ECO:0000313" key="8">
    <source>
        <dbReference type="EMBL" id="AEN90083.1"/>
    </source>
</evidence>
<evidence type="ECO:0000256" key="3">
    <source>
        <dbReference type="ARBA" id="ARBA00023002"/>
    </source>
</evidence>
<accession>A0A8D4BKP5</accession>
<feature type="binding site" evidence="6">
    <location>
        <position position="104"/>
    </location>
    <ligand>
        <name>FMN</name>
        <dbReference type="ChEBI" id="CHEBI:58210"/>
    </ligand>
</feature>
<evidence type="ECO:0000256" key="5">
    <source>
        <dbReference type="ARBA" id="ARBA00033748"/>
    </source>
</evidence>
<dbReference type="InterPro" id="IPR036661">
    <property type="entry name" value="Luciferase-like_sf"/>
</dbReference>
<protein>
    <submittedName>
        <fullName evidence="8">Monooxygenase, NtaA/SnaA/SoxA/DszA family protein</fullName>
    </submittedName>
</protein>
<dbReference type="InterPro" id="IPR011251">
    <property type="entry name" value="Luciferase-like_dom"/>
</dbReference>
<dbReference type="GO" id="GO:0016705">
    <property type="term" value="F:oxidoreductase activity, acting on paired donors, with incorporation or reduction of molecular oxygen"/>
    <property type="evidence" value="ECO:0007669"/>
    <property type="project" value="InterPro"/>
</dbReference>
<proteinExistence type="inferred from homology"/>
<sequence>MDMKKENGNMTIKRQLKLGAIIHGVGGNMGAWRHPEILSDASVNFGFYKQQAQKAEEGKFDLVFIADGLYINEKSLPHFLNRFEPLTILSALASVTSHIGLVGTLSTSYSEPFTVARQFASLDHISSGRAGWNVVTSPLEGSALNYGKEHPTHDKRYRIAEEFLEVTKGLWDSWEDDAFIRNKETGQFFEEKKLHRLHHKGEFFSVEGPLNIGRSAQGQPVVFQAGSSESGKDLAAKTADAVFTGQDNLEEAKAFYQDVKSRAVAQGRHENELLIFPGIGPIIGSTTEEAERKYEELSQLVTIEHALNYLGRFFDHFDFSQFPLDEAFPDLGDIGSNSFRSTTDKIKENAKKHKWTLREAALRIATPKTQFIGTPEHIANLMQQWFEEKGADGFIIHSSVPHGLDDFVEHVVPILQERGLYRTEYEGSTLRSNLQLNVPKNRYTKVKVN</sequence>
<dbReference type="PANTHER" id="PTHR30011">
    <property type="entry name" value="ALKANESULFONATE MONOOXYGENASE-RELATED"/>
    <property type="match status" value="1"/>
</dbReference>
<dbReference type="CDD" id="cd01095">
    <property type="entry name" value="Nitrilotriacetate_monoxgenase"/>
    <property type="match status" value="1"/>
</dbReference>
<comment type="similarity">
    <text evidence="5">Belongs to the NtaA/SnaA/DszA monooxygenase family.</text>
</comment>
<feature type="domain" description="Luciferase-like" evidence="7">
    <location>
        <begin position="41"/>
        <end position="392"/>
    </location>
</feature>
<dbReference type="PIRSF" id="PIRSF000337">
    <property type="entry name" value="NTA_MOA"/>
    <property type="match status" value="1"/>
</dbReference>
<reference evidence="8 9" key="1">
    <citation type="journal article" date="2011" name="J. Bacteriol.">
        <title>Complete genome sequence of the industrial strain Bacillus megaterium WSH-002.</title>
        <authorList>
            <person name="Liu L."/>
            <person name="Li Y."/>
            <person name="Zhang J."/>
            <person name="Zou W."/>
            <person name="Zhou Z."/>
            <person name="Liu J."/>
            <person name="Li X."/>
            <person name="Wang L."/>
            <person name="Chen J."/>
        </authorList>
    </citation>
    <scope>NUCLEOTIDE SEQUENCE [LARGE SCALE GENOMIC DNA]</scope>
    <source>
        <strain evidence="8 9">WSH-002</strain>
    </source>
</reference>
<feature type="binding site" evidence="6">
    <location>
        <position position="157"/>
    </location>
    <ligand>
        <name>FMN</name>
        <dbReference type="ChEBI" id="CHEBI:58210"/>
    </ligand>
</feature>
<keyword evidence="2 6" id="KW-0288">FMN</keyword>
<dbReference type="EMBL" id="CP003017">
    <property type="protein sequence ID" value="AEN90083.1"/>
    <property type="molecule type" value="Genomic_DNA"/>
</dbReference>
<dbReference type="InterPro" id="IPR016215">
    <property type="entry name" value="NTA_MOA"/>
</dbReference>
<keyword evidence="3" id="KW-0560">Oxidoreductase</keyword>
<dbReference type="KEGG" id="bmh:BMWSH_3201"/>
<dbReference type="Pfam" id="PF00296">
    <property type="entry name" value="Bac_luciferase"/>
    <property type="match status" value="1"/>
</dbReference>
<evidence type="ECO:0000259" key="7">
    <source>
        <dbReference type="Pfam" id="PF00296"/>
    </source>
</evidence>
<organism evidence="8 9">
    <name type="scientific">Priestia megaterium (strain WSH-002)</name>
    <name type="common">Bacillus megaterium</name>
    <dbReference type="NCBI Taxonomy" id="1006007"/>
    <lineage>
        <taxon>Bacteria</taxon>
        <taxon>Bacillati</taxon>
        <taxon>Bacillota</taxon>
        <taxon>Bacilli</taxon>
        <taxon>Bacillales</taxon>
        <taxon>Bacillaceae</taxon>
        <taxon>Priestia</taxon>
    </lineage>
</organism>
<dbReference type="Gene3D" id="3.20.20.30">
    <property type="entry name" value="Luciferase-like domain"/>
    <property type="match status" value="1"/>
</dbReference>
<dbReference type="GO" id="GO:0004497">
    <property type="term" value="F:monooxygenase activity"/>
    <property type="evidence" value="ECO:0007669"/>
    <property type="project" value="UniProtKB-KW"/>
</dbReference>
<keyword evidence="1 6" id="KW-0285">Flavoprotein</keyword>
<dbReference type="NCBIfam" id="TIGR03860">
    <property type="entry name" value="FMN_nitrolo"/>
    <property type="match status" value="1"/>
</dbReference>
<name>A0A8D4BKP5_PRIMW</name>
<dbReference type="PANTHER" id="PTHR30011:SF16">
    <property type="entry name" value="C2H2 FINGER DOMAIN TRANSCRIPTION FACTOR (EUROFUNG)-RELATED"/>
    <property type="match status" value="1"/>
</dbReference>
<evidence type="ECO:0000256" key="2">
    <source>
        <dbReference type="ARBA" id="ARBA00022643"/>
    </source>
</evidence>